<evidence type="ECO:0000256" key="13">
    <source>
        <dbReference type="ARBA" id="ARBA00023242"/>
    </source>
</evidence>
<evidence type="ECO:0000256" key="15">
    <source>
        <dbReference type="ARBA" id="ARBA00023328"/>
    </source>
</evidence>
<evidence type="ECO:0000256" key="9">
    <source>
        <dbReference type="ARBA" id="ARBA00022701"/>
    </source>
</evidence>
<keyword evidence="12" id="KW-0206">Cytoskeleton</keyword>
<dbReference type="GO" id="GO:0072686">
    <property type="term" value="C:mitotic spindle"/>
    <property type="evidence" value="ECO:0007669"/>
    <property type="project" value="InterPro"/>
</dbReference>
<evidence type="ECO:0000256" key="12">
    <source>
        <dbReference type="ARBA" id="ARBA00023212"/>
    </source>
</evidence>
<evidence type="ECO:0000256" key="3">
    <source>
        <dbReference type="ARBA" id="ARBA00004629"/>
    </source>
</evidence>
<dbReference type="GO" id="GO:0051301">
    <property type="term" value="P:cell division"/>
    <property type="evidence" value="ECO:0007669"/>
    <property type="project" value="UniProtKB-KW"/>
</dbReference>
<feature type="region of interest" description="Disordered" evidence="17">
    <location>
        <begin position="1"/>
        <end position="24"/>
    </location>
</feature>
<keyword evidence="10" id="KW-0498">Mitosis</keyword>
<dbReference type="GO" id="GO:0005876">
    <property type="term" value="C:spindle microtubule"/>
    <property type="evidence" value="ECO:0007669"/>
    <property type="project" value="TreeGrafter"/>
</dbReference>
<evidence type="ECO:0000256" key="7">
    <source>
        <dbReference type="ARBA" id="ARBA00022490"/>
    </source>
</evidence>
<evidence type="ECO:0000256" key="1">
    <source>
        <dbReference type="ARBA" id="ARBA00004123"/>
    </source>
</evidence>
<dbReference type="AlphaFoldDB" id="A0A7H9AZR0"/>
<proteinExistence type="inferred from homology"/>
<dbReference type="RefSeq" id="XP_037143578.1">
    <property type="nucleotide sequence ID" value="XM_037287683.1"/>
</dbReference>
<keyword evidence="7" id="KW-0963">Cytoplasm</keyword>
<comment type="subcellular location">
    <subcellularLocation>
        <location evidence="3">Chromosome</location>
        <location evidence="3">Centromere</location>
        <location evidence="3">Kinetochore</location>
    </subcellularLocation>
    <subcellularLocation>
        <location evidence="2">Cytoplasm</location>
        <location evidence="2">Cytoskeleton</location>
        <location evidence="2">Spindle</location>
    </subcellularLocation>
    <subcellularLocation>
        <location evidence="1">Nucleus</location>
    </subcellularLocation>
</comment>
<dbReference type="EMBL" id="CP058606">
    <property type="protein sequence ID" value="QLG71850.1"/>
    <property type="molecule type" value="Genomic_DNA"/>
</dbReference>
<dbReference type="PANTHER" id="PTHR28025:SF1">
    <property type="entry name" value="DASH COMPLEX SUBUNIT DAD1"/>
    <property type="match status" value="1"/>
</dbReference>
<dbReference type="PANTHER" id="PTHR28025">
    <property type="entry name" value="DASH COMPLEX SUBUNIT DAD1"/>
    <property type="match status" value="1"/>
</dbReference>
<evidence type="ECO:0000256" key="4">
    <source>
        <dbReference type="ARBA" id="ARBA00010146"/>
    </source>
</evidence>
<name>A0A7H9AZR0_ZYGMR</name>
<dbReference type="GO" id="GO:0042729">
    <property type="term" value="C:DASH complex"/>
    <property type="evidence" value="ECO:0007669"/>
    <property type="project" value="InterPro"/>
</dbReference>
<keyword evidence="15" id="KW-0137">Centromere</keyword>
<dbReference type="GO" id="GO:0051010">
    <property type="term" value="F:microtubule plus-end binding"/>
    <property type="evidence" value="ECO:0007669"/>
    <property type="project" value="TreeGrafter"/>
</dbReference>
<comment type="similarity">
    <text evidence="4">Belongs to the DASH complex DAD1 family.</text>
</comment>
<evidence type="ECO:0000313" key="19">
    <source>
        <dbReference type="Proteomes" id="UP000509704"/>
    </source>
</evidence>
<keyword evidence="6" id="KW-0158">Chromosome</keyword>
<evidence type="ECO:0000313" key="18">
    <source>
        <dbReference type="EMBL" id="QLG71850.1"/>
    </source>
</evidence>
<evidence type="ECO:0000256" key="14">
    <source>
        <dbReference type="ARBA" id="ARBA00023306"/>
    </source>
</evidence>
<keyword evidence="13" id="KW-0539">Nucleus</keyword>
<accession>A0A7H9AZR0</accession>
<dbReference type="GeneID" id="59235546"/>
<keyword evidence="14" id="KW-0131">Cell cycle</keyword>
<sequence length="115" mass="12921">MDTESPHDETKEAPEPSTPNISAADKYFIDQRDLILQDINNTMDSILNNLNTLNISLESSIAVGKEFESVADLWKTFYDGLETDAEVPANSQEDELQIDQSHDDVMNSQKTETEI</sequence>
<evidence type="ECO:0000256" key="8">
    <source>
        <dbReference type="ARBA" id="ARBA00022618"/>
    </source>
</evidence>
<feature type="compositionally biased region" description="Basic and acidic residues" evidence="17">
    <location>
        <begin position="1"/>
        <end position="14"/>
    </location>
</feature>
<keyword evidence="9" id="KW-0493">Microtubule</keyword>
<dbReference type="Proteomes" id="UP000509704">
    <property type="component" value="Chromosome 3"/>
</dbReference>
<dbReference type="KEGG" id="zmk:HG535_0C01990"/>
<feature type="region of interest" description="Disordered" evidence="17">
    <location>
        <begin position="85"/>
        <end position="115"/>
    </location>
</feature>
<reference evidence="18 19" key="1">
    <citation type="submission" date="2020-07" db="EMBL/GenBank/DDBJ databases">
        <title>The yeast mating-type switching endonuclease HO is a domesticated member of an unorthodox homing genetic element family.</title>
        <authorList>
            <person name="Coughlan A.Y."/>
            <person name="Lombardi L."/>
            <person name="Braun-Galleani S."/>
            <person name="Martos A.R."/>
            <person name="Galeote V."/>
            <person name="Bigey F."/>
            <person name="Dequin S."/>
            <person name="Byrne K.P."/>
            <person name="Wolfe K.H."/>
        </authorList>
    </citation>
    <scope>NUCLEOTIDE SEQUENCE [LARGE SCALE GENOMIC DNA]</scope>
    <source>
        <strain evidence="18 19">NRRL Y-6702</strain>
    </source>
</reference>
<evidence type="ECO:0000256" key="17">
    <source>
        <dbReference type="SAM" id="MobiDB-lite"/>
    </source>
</evidence>
<keyword evidence="19" id="KW-1185">Reference proteome</keyword>
<keyword evidence="8" id="KW-0132">Cell division</keyword>
<dbReference type="InterPro" id="IPR013958">
    <property type="entry name" value="DASH_Dad1"/>
</dbReference>
<dbReference type="OrthoDB" id="5566853at2759"/>
<evidence type="ECO:0000256" key="16">
    <source>
        <dbReference type="ARBA" id="ARBA00030566"/>
    </source>
</evidence>
<protein>
    <recommendedName>
        <fullName evidence="5">DASH complex subunit DAD1</fullName>
    </recommendedName>
    <alternativeName>
        <fullName evidence="16">Outer kinetochore protein DAD1</fullName>
    </alternativeName>
</protein>
<keyword evidence="11" id="KW-0995">Kinetochore</keyword>
<feature type="compositionally biased region" description="Basic and acidic residues" evidence="17">
    <location>
        <begin position="100"/>
        <end position="115"/>
    </location>
</feature>
<dbReference type="GO" id="GO:0044732">
    <property type="term" value="C:mitotic spindle pole body"/>
    <property type="evidence" value="ECO:0007669"/>
    <property type="project" value="TreeGrafter"/>
</dbReference>
<evidence type="ECO:0000256" key="6">
    <source>
        <dbReference type="ARBA" id="ARBA00022454"/>
    </source>
</evidence>
<evidence type="ECO:0000256" key="5">
    <source>
        <dbReference type="ARBA" id="ARBA00020261"/>
    </source>
</evidence>
<organism evidence="18 19">
    <name type="scientific">Zygotorulaspora mrakii</name>
    <name type="common">Zygosaccharomyces mrakii</name>
    <dbReference type="NCBI Taxonomy" id="42260"/>
    <lineage>
        <taxon>Eukaryota</taxon>
        <taxon>Fungi</taxon>
        <taxon>Dikarya</taxon>
        <taxon>Ascomycota</taxon>
        <taxon>Saccharomycotina</taxon>
        <taxon>Saccharomycetes</taxon>
        <taxon>Saccharomycetales</taxon>
        <taxon>Saccharomycetaceae</taxon>
        <taxon>Zygotorulaspora</taxon>
    </lineage>
</organism>
<gene>
    <name evidence="18" type="ORF">HG535_0C01990</name>
</gene>
<dbReference type="Pfam" id="PF08649">
    <property type="entry name" value="DASH_Dad1"/>
    <property type="match status" value="1"/>
</dbReference>
<evidence type="ECO:0000256" key="11">
    <source>
        <dbReference type="ARBA" id="ARBA00022838"/>
    </source>
</evidence>
<evidence type="ECO:0000256" key="2">
    <source>
        <dbReference type="ARBA" id="ARBA00004186"/>
    </source>
</evidence>
<evidence type="ECO:0000256" key="10">
    <source>
        <dbReference type="ARBA" id="ARBA00022776"/>
    </source>
</evidence>